<evidence type="ECO:0000256" key="9">
    <source>
        <dbReference type="ARBA" id="ARBA00029821"/>
    </source>
</evidence>
<dbReference type="PANTHER" id="PTHR21451:SF0">
    <property type="entry name" value="HISTONE-LYSINE N-METHYLTRANSFERASE, H3 LYSINE-79 SPECIFIC"/>
    <property type="match status" value="1"/>
</dbReference>
<evidence type="ECO:0000256" key="7">
    <source>
        <dbReference type="ARBA" id="ARBA00022853"/>
    </source>
</evidence>
<name>A0A6L2PXG5_COPFO</name>
<feature type="compositionally biased region" description="Polar residues" evidence="13">
    <location>
        <begin position="408"/>
        <end position="422"/>
    </location>
</feature>
<feature type="compositionally biased region" description="Polar residues" evidence="13">
    <location>
        <begin position="1484"/>
        <end position="1495"/>
    </location>
</feature>
<dbReference type="Gene3D" id="3.40.50.150">
    <property type="entry name" value="Vaccinia Virus protein VP39"/>
    <property type="match status" value="1"/>
</dbReference>
<dbReference type="GO" id="GO:0006281">
    <property type="term" value="P:DNA repair"/>
    <property type="evidence" value="ECO:0007669"/>
    <property type="project" value="TreeGrafter"/>
</dbReference>
<dbReference type="FunCoup" id="A0A6L2PXG5">
    <property type="interactions" value="446"/>
</dbReference>
<feature type="compositionally biased region" description="Basic residues" evidence="13">
    <location>
        <begin position="1714"/>
        <end position="1723"/>
    </location>
</feature>
<dbReference type="OrthoDB" id="443402at2759"/>
<comment type="function">
    <text evidence="11">Histone methyltransferase that specifically trimethylates histone H3 to form H3K79me3. This methylation is required for telomere silencing and for the pachytene checkpoint during the meiotic cell cycle by allowing the recruitment of RAD9 to double strand breaks. Nucleosomes are preferred as substrate compared to free histone.</text>
</comment>
<feature type="compositionally biased region" description="Pro residues" evidence="13">
    <location>
        <begin position="1581"/>
        <end position="1590"/>
    </location>
</feature>
<evidence type="ECO:0000256" key="12">
    <source>
        <dbReference type="SAM" id="Coils"/>
    </source>
</evidence>
<comment type="catalytic activity">
    <reaction evidence="10 11">
        <text>L-lysyl(79)-[histone H3] + 3 S-adenosyl-L-methionine = N(6),N(6),N(6)-trimethyl-L-lysyl(79)-[histone H3] + 3 S-adenosyl-L-homocysteine + 3 H(+)</text>
        <dbReference type="Rhea" id="RHEA:60328"/>
        <dbReference type="Rhea" id="RHEA-COMP:15549"/>
        <dbReference type="Rhea" id="RHEA-COMP:15552"/>
        <dbReference type="ChEBI" id="CHEBI:15378"/>
        <dbReference type="ChEBI" id="CHEBI:29969"/>
        <dbReference type="ChEBI" id="CHEBI:57856"/>
        <dbReference type="ChEBI" id="CHEBI:59789"/>
        <dbReference type="ChEBI" id="CHEBI:61961"/>
        <dbReference type="EC" id="2.1.1.360"/>
    </reaction>
</comment>
<evidence type="ECO:0000256" key="1">
    <source>
        <dbReference type="ARBA" id="ARBA00004123"/>
    </source>
</evidence>
<evidence type="ECO:0000256" key="8">
    <source>
        <dbReference type="ARBA" id="ARBA00023242"/>
    </source>
</evidence>
<dbReference type="CDD" id="cd02440">
    <property type="entry name" value="AdoMet_MTases"/>
    <property type="match status" value="1"/>
</dbReference>
<accession>A0A6L2PXG5</accession>
<feature type="region of interest" description="Disordered" evidence="13">
    <location>
        <begin position="1102"/>
        <end position="1135"/>
    </location>
</feature>
<dbReference type="FunFam" id="3.40.50.150:FF:000033">
    <property type="entry name" value="Histone-lysine N-methyltransferase, H3 lysine-79 specific"/>
    <property type="match status" value="1"/>
</dbReference>
<sequence length="1814" mass="198710">MALELRLHSPAGAEAVVYQWPLTTGTGSDKHDGALEIVETIRWVCEDFPELKLPLENNILADYDTKSYDSMKGLCDRYNRAIDSIVQLEKGTSLPAQRLNKHPSRGLLRHILQQVYNQAVSDPEKLNQYEPFSPEVYGETSYDLVCQMIDQIEITKDDIFVDLGSGVGQVVLQMAAATPCKICFGVERAEVPSKYAESMNVHFRKWMRWYGKKYGDYRLIKGDFLTDEHREKIVSATIVFVNNFAFGPTVDHMLKERFADLKDGARIVSSKSFCPLNFRITDRNLSDIGTIMHVSEMSPLRGSVSWTGKPVSYYLHIIDRTKLERYFQRLKNPKLQGGGSSVGSGTVSAGGEEENTPPRSSRDRARRDLTKQLNLDTSSNSSRDSDDSTSSKARQPKKLRRKLPRAGSKSSSMMQQTRTMAQTKRGARGRVKKGKPKKTIKINGLDLLHSQTLLSTSPQAIGKKPPPAPGCVDQQLTSLTLNSNSVHTELDIPPAPADTPYALQILLDMYRAQFLQMVEIMKSPRFRDDMNLQIERDKERNQKLKSRAAQLEKQIKVLIDDSVALLKARMSELGINASSPGDLLAKAKEIVLRHKELQAKASKLQAQVTSIEHEQAKYVSLRQQEILDKYRKSGLMNGTSSNQHVDVSGLTQEYILKEISATLSHRKKLHSKVSRLETELTALEKVNEERKSQPLGSSNLKMNSAYTNGNIVTPVVSTEKVPHAHPPLQPPLVVTSHHHSVTNVKPQRKSRETRTRSQDWPDVPDIGKIEENNPEILAQKILETGRQIEAGKIRETTKFNGSHTGTGDLSNAGHDIAHVNNGRYGRHGASSHPYPSQTGSAGKPTTDTLPMPRVTPRTGSTMGSDSKGKHGRSGSGSKQSVSFTSNRAQEPPRVANFEDRLKSIITSVLNEDQQNRQQQQALMSTSGYSNASVVNTSTGGYGSNYYGSTGPSSYSATSGMDVGKASRECKKEERFRGRDLPIQGSRNLSAQPDYTQVSPAKLALRRHLSQEKLAAASAQQLQALGNNEKGFVATRTIGDLVSGEIERTLEISNQSIINAAVDMSTMMSTTTPASVVNHNIPPRPERVNVRISRIVEDSLVRKETEDHVGDNSPSPLHRTPVYSPISRPSSTEGGMCTSGNPPTPTGVLHPPTHMLEGLAYPQHRPKSPPPSHHGLATLAHVAYTHHSASNFSSTVAPPAYSPRTTVVYPPSSASYIPKTTTSQHMTSATLSTSCQYATSCSEAGYTPVQLPRADIKPYHESYFSDTKPLIIVNQTSDQKPPATGTGAEVCASKPHYSGSGSESFGPVEGLAATLHARIVGGQEGSSKPGQDTLVVKEEADEQIDGRSDCMMYDDRHRHQRTELKLDESEGKTRDCGMVLDRREVSHIATATSAPQPPLPAMDVVKTEANEVMKVPDSAEDVFGRTGHHYHNGSLKRASPVIQGPTRPHKKQLLENGMTLSETDGGVSSVSAVVTNASQPLAISAISSPELNSGKSTPVPATEDPPEQRHLDDREEDGEDELGQRKVDKWQDKISSGFDRLMSFASTELDKRRRSTEGASPRGGDSAASCNTSPDSGIGHGDPPPPPPAPVPAKKRSQSEIGNSSGPKMPRLFKTPASKPSPDCVGRDSPPILEAPLIDDTAGPPRTPSPSSSADEHLPVSVGPSFSPAPLDGPYSPVSTGTSILATSGESSSPPPPPLPPSVPLKYQRPDVQEHKHHFKKKFFHRENWSGGGHWGKMGSKFRPKGKDWEWHSNKNTPPIPPDFSVPPPHMVNTSLPPPTPRFHHHPRYRSGHNWERFSSGYAPPQDMASQPWPH</sequence>
<feature type="compositionally biased region" description="Pro residues" evidence="13">
    <location>
        <begin position="1757"/>
        <end position="1780"/>
    </location>
</feature>
<evidence type="ECO:0000259" key="14">
    <source>
        <dbReference type="PROSITE" id="PS51569"/>
    </source>
</evidence>
<feature type="compositionally biased region" description="Polar residues" evidence="13">
    <location>
        <begin position="1126"/>
        <end position="1135"/>
    </location>
</feature>
<comment type="subcellular location">
    <subcellularLocation>
        <location evidence="1 11">Nucleus</location>
    </subcellularLocation>
</comment>
<dbReference type="InterPro" id="IPR029063">
    <property type="entry name" value="SAM-dependent_MTases_sf"/>
</dbReference>
<feature type="coiled-coil region" evidence="12">
    <location>
        <begin position="666"/>
        <end position="693"/>
    </location>
</feature>
<evidence type="ECO:0000256" key="4">
    <source>
        <dbReference type="ARBA" id="ARBA00022603"/>
    </source>
</evidence>
<feature type="region of interest" description="Disordered" evidence="13">
    <location>
        <begin position="910"/>
        <end position="930"/>
    </location>
</feature>
<gene>
    <name evidence="15" type="ORF">Cfor_01333</name>
</gene>
<feature type="region of interest" description="Disordered" evidence="13">
    <location>
        <begin position="1484"/>
        <end position="1814"/>
    </location>
</feature>
<comment type="similarity">
    <text evidence="11">Belongs to the class I-like SAM-binding methyltransferase superfamily. DOT1 family.</text>
</comment>
<comment type="miscellaneous">
    <text evidence="11">In contrast to other lysine histone methyltransferases, it does not contain a SET domain, suggesting the existence of another mechanism for methylation of lysine residues of histones.</text>
</comment>
<dbReference type="FunFam" id="1.10.260.60:FF:000001">
    <property type="entry name" value="Histone-lysine N-methyltransferase, H3 lysine-79 specific"/>
    <property type="match status" value="1"/>
</dbReference>
<feature type="region of interest" description="Disordered" evidence="13">
    <location>
        <begin position="798"/>
        <end position="896"/>
    </location>
</feature>
<organism evidence="15 16">
    <name type="scientific">Coptotermes formosanus</name>
    <name type="common">Formosan subterranean termite</name>
    <dbReference type="NCBI Taxonomy" id="36987"/>
    <lineage>
        <taxon>Eukaryota</taxon>
        <taxon>Metazoa</taxon>
        <taxon>Ecdysozoa</taxon>
        <taxon>Arthropoda</taxon>
        <taxon>Hexapoda</taxon>
        <taxon>Insecta</taxon>
        <taxon>Pterygota</taxon>
        <taxon>Neoptera</taxon>
        <taxon>Polyneoptera</taxon>
        <taxon>Dictyoptera</taxon>
        <taxon>Blattodea</taxon>
        <taxon>Blattoidea</taxon>
        <taxon>Termitoidae</taxon>
        <taxon>Rhinotermitidae</taxon>
        <taxon>Coptotermes</taxon>
    </lineage>
</organism>
<feature type="compositionally biased region" description="Basic residues" evidence="13">
    <location>
        <begin position="425"/>
        <end position="438"/>
    </location>
</feature>
<keyword evidence="4 11" id="KW-0489">Methyltransferase</keyword>
<dbReference type="EC" id="2.1.1.360" evidence="2 11"/>
<feature type="compositionally biased region" description="Pro residues" evidence="13">
    <location>
        <begin position="1692"/>
        <end position="1702"/>
    </location>
</feature>
<dbReference type="GO" id="GO:0000077">
    <property type="term" value="P:DNA damage checkpoint signaling"/>
    <property type="evidence" value="ECO:0007669"/>
    <property type="project" value="TreeGrafter"/>
</dbReference>
<dbReference type="GO" id="GO:0035097">
    <property type="term" value="C:histone methyltransferase complex"/>
    <property type="evidence" value="ECO:0007669"/>
    <property type="project" value="UniProtKB-ARBA"/>
</dbReference>
<keyword evidence="16" id="KW-1185">Reference proteome</keyword>
<feature type="compositionally biased region" description="Basic and acidic residues" evidence="13">
    <location>
        <begin position="360"/>
        <end position="370"/>
    </location>
</feature>
<feature type="coiled-coil region" evidence="12">
    <location>
        <begin position="527"/>
        <end position="561"/>
    </location>
</feature>
<dbReference type="Proteomes" id="UP000502823">
    <property type="component" value="Unassembled WGS sequence"/>
</dbReference>
<feature type="compositionally biased region" description="Polar residues" evidence="13">
    <location>
        <begin position="798"/>
        <end position="809"/>
    </location>
</feature>
<evidence type="ECO:0000256" key="5">
    <source>
        <dbReference type="ARBA" id="ARBA00022679"/>
    </source>
</evidence>
<dbReference type="PROSITE" id="PS51569">
    <property type="entry name" value="DOT1"/>
    <property type="match status" value="1"/>
</dbReference>
<feature type="compositionally biased region" description="Low complexity" evidence="13">
    <location>
        <begin position="373"/>
        <end position="393"/>
    </location>
</feature>
<dbReference type="Pfam" id="PF08123">
    <property type="entry name" value="DOT1"/>
    <property type="match status" value="1"/>
</dbReference>
<feature type="compositionally biased region" description="Polar residues" evidence="13">
    <location>
        <begin position="833"/>
        <end position="848"/>
    </location>
</feature>
<dbReference type="EMBL" id="BLKM01000530">
    <property type="protein sequence ID" value="GFG35238.1"/>
    <property type="molecule type" value="Genomic_DNA"/>
</dbReference>
<evidence type="ECO:0000313" key="16">
    <source>
        <dbReference type="Proteomes" id="UP000502823"/>
    </source>
</evidence>
<keyword evidence="12" id="KW-0175">Coiled coil</keyword>
<dbReference type="InParanoid" id="A0A6L2PXG5"/>
<evidence type="ECO:0000256" key="2">
    <source>
        <dbReference type="ARBA" id="ARBA00012190"/>
    </source>
</evidence>
<keyword evidence="6 11" id="KW-0949">S-adenosyl-L-methionine</keyword>
<dbReference type="GO" id="GO:0140956">
    <property type="term" value="F:histone H3K79 trimethyltransferase activity"/>
    <property type="evidence" value="ECO:0007669"/>
    <property type="project" value="UniProtKB-EC"/>
</dbReference>
<feature type="region of interest" description="Disordered" evidence="13">
    <location>
        <begin position="972"/>
        <end position="994"/>
    </location>
</feature>
<reference evidence="16" key="1">
    <citation type="submission" date="2020-01" db="EMBL/GenBank/DDBJ databases">
        <title>Draft genome sequence of the Termite Coptotermes fromosanus.</title>
        <authorList>
            <person name="Itakura S."/>
            <person name="Yosikawa Y."/>
            <person name="Umezawa K."/>
        </authorList>
    </citation>
    <scope>NUCLEOTIDE SEQUENCE [LARGE SCALE GENOMIC DNA]</scope>
</reference>
<feature type="compositionally biased region" description="Basic and acidic residues" evidence="13">
    <location>
        <begin position="749"/>
        <end position="768"/>
    </location>
</feature>
<proteinExistence type="inferred from homology"/>
<feature type="region of interest" description="Disordered" evidence="13">
    <location>
        <begin position="333"/>
        <end position="438"/>
    </location>
</feature>
<keyword evidence="5 11" id="KW-0808">Transferase</keyword>
<evidence type="ECO:0000256" key="3">
    <source>
        <dbReference type="ARBA" id="ARBA00020987"/>
    </source>
</evidence>
<feature type="compositionally biased region" description="Polar residues" evidence="13">
    <location>
        <begin position="984"/>
        <end position="994"/>
    </location>
</feature>
<evidence type="ECO:0000313" key="15">
    <source>
        <dbReference type="EMBL" id="GFG35238.1"/>
    </source>
</evidence>
<evidence type="ECO:0000256" key="11">
    <source>
        <dbReference type="RuleBase" id="RU271113"/>
    </source>
</evidence>
<dbReference type="InterPro" id="IPR030445">
    <property type="entry name" value="H3-K79_meTrfase"/>
</dbReference>
<dbReference type="GO" id="GO:0032259">
    <property type="term" value="P:methylation"/>
    <property type="evidence" value="ECO:0007669"/>
    <property type="project" value="UniProtKB-KW"/>
</dbReference>
<feature type="domain" description="DOT1" evidence="14">
    <location>
        <begin position="14"/>
        <end position="331"/>
    </location>
</feature>
<dbReference type="Gene3D" id="1.10.260.60">
    <property type="match status" value="1"/>
</dbReference>
<dbReference type="SUPFAM" id="SSF53335">
    <property type="entry name" value="S-adenosyl-L-methionine-dependent methyltransferases"/>
    <property type="match status" value="1"/>
</dbReference>
<feature type="compositionally biased region" description="Polar residues" evidence="13">
    <location>
        <begin position="921"/>
        <end position="930"/>
    </location>
</feature>
<comment type="caution">
    <text evidence="15">The sequence shown here is derived from an EMBL/GenBank/DDBJ whole genome shotgun (WGS) entry which is preliminary data.</text>
</comment>
<keyword evidence="7 11" id="KW-0156">Chromatin regulator</keyword>
<feature type="compositionally biased region" description="Basic residues" evidence="13">
    <location>
        <begin position="394"/>
        <end position="404"/>
    </location>
</feature>
<evidence type="ECO:0000256" key="10">
    <source>
        <dbReference type="ARBA" id="ARBA00047770"/>
    </source>
</evidence>
<dbReference type="PANTHER" id="PTHR21451">
    <property type="entry name" value="HISTONE H3 METHYLTRANSFERASE"/>
    <property type="match status" value="1"/>
</dbReference>
<protein>
    <recommendedName>
        <fullName evidence="3 11">Histone-lysine N-methyltransferase, H3 lysine-79 specific</fullName>
        <ecNumber evidence="2 11">2.1.1.360</ecNumber>
    </recommendedName>
    <alternativeName>
        <fullName evidence="9 11">Histone H3-K79 methyltransferase</fullName>
    </alternativeName>
</protein>
<feature type="compositionally biased region" description="Polar residues" evidence="13">
    <location>
        <begin position="1676"/>
        <end position="1689"/>
    </location>
</feature>
<feature type="coiled-coil region" evidence="12">
    <location>
        <begin position="587"/>
        <end position="614"/>
    </location>
</feature>
<dbReference type="InterPro" id="IPR025789">
    <property type="entry name" value="DOT1_dom"/>
</dbReference>
<dbReference type="CDD" id="cd20902">
    <property type="entry name" value="CC_DOT1L"/>
    <property type="match status" value="1"/>
</dbReference>
<feature type="region of interest" description="Disordered" evidence="13">
    <location>
        <begin position="740"/>
        <end position="768"/>
    </location>
</feature>
<feature type="compositionally biased region" description="Basic and acidic residues" evidence="13">
    <location>
        <begin position="1521"/>
        <end position="1531"/>
    </location>
</feature>
<feature type="compositionally biased region" description="Basic residues" evidence="13">
    <location>
        <begin position="1781"/>
        <end position="1790"/>
    </location>
</feature>
<evidence type="ECO:0000256" key="13">
    <source>
        <dbReference type="SAM" id="MobiDB-lite"/>
    </source>
</evidence>
<evidence type="ECO:0000256" key="6">
    <source>
        <dbReference type="ARBA" id="ARBA00022691"/>
    </source>
</evidence>
<keyword evidence="8 11" id="KW-0539">Nucleus</keyword>